<dbReference type="Proteomes" id="UP000055060">
    <property type="component" value="Unassembled WGS sequence"/>
</dbReference>
<dbReference type="PANTHER" id="PTHR30619:SF1">
    <property type="entry name" value="RECOMBINATION PROTEIN 2"/>
    <property type="match status" value="1"/>
</dbReference>
<dbReference type="OrthoDB" id="418728at2"/>
<dbReference type="PANTHER" id="PTHR30619">
    <property type="entry name" value="DNA INTERNALIZATION/COMPETENCE PROTEIN COMEC/REC2"/>
    <property type="match status" value="1"/>
</dbReference>
<keyword evidence="2" id="KW-1185">Reference proteome</keyword>
<dbReference type="Gene3D" id="3.60.15.10">
    <property type="entry name" value="Ribonuclease Z/Hydroxyacylglutathione hydrolase-like"/>
    <property type="match status" value="1"/>
</dbReference>
<dbReference type="AlphaFoldDB" id="A0A0S7BG29"/>
<gene>
    <name evidence="1" type="ORF">LARV_00473</name>
</gene>
<evidence type="ECO:0000313" key="2">
    <source>
        <dbReference type="Proteomes" id="UP000055060"/>
    </source>
</evidence>
<dbReference type="STRING" id="360412.LARV_00473"/>
<name>A0A0S7BG29_9CHLR</name>
<reference evidence="1" key="1">
    <citation type="submission" date="2015-07" db="EMBL/GenBank/DDBJ databases">
        <title>Draft Genome Sequences of Anaerolinea thermolimosa IMO-1, Bellilinea caldifistulae GOMI-1, Leptolinea tardivitalis YMTK-2, Levilinea saccharolytica KIBI-1,Longilinea arvoryzae KOME-1, Previously Described as Members of the Anaerolineaceae (Chloroflexi).</title>
        <authorList>
            <person name="Sekiguchi Y."/>
            <person name="Ohashi A."/>
            <person name="Matsuura N."/>
            <person name="Tourlousse M.D."/>
        </authorList>
    </citation>
    <scope>NUCLEOTIDE SEQUENCE [LARGE SCALE GENOMIC DNA]</scope>
    <source>
        <strain evidence="1">KOME-1</strain>
    </source>
</reference>
<evidence type="ECO:0000313" key="1">
    <source>
        <dbReference type="EMBL" id="GAP12737.1"/>
    </source>
</evidence>
<accession>A0A0S7BG29</accession>
<dbReference type="EMBL" id="DF967972">
    <property type="protein sequence ID" value="GAP12737.1"/>
    <property type="molecule type" value="Genomic_DNA"/>
</dbReference>
<dbReference type="InterPro" id="IPR052159">
    <property type="entry name" value="Competence_DNA_uptake"/>
</dbReference>
<dbReference type="GO" id="GO:0016787">
    <property type="term" value="F:hydrolase activity"/>
    <property type="evidence" value="ECO:0007669"/>
    <property type="project" value="UniProtKB-KW"/>
</dbReference>
<dbReference type="InterPro" id="IPR036866">
    <property type="entry name" value="RibonucZ/Hydroxyglut_hydro"/>
</dbReference>
<proteinExistence type="predicted"/>
<protein>
    <submittedName>
        <fullName evidence="1">Predicted hydrolase</fullName>
    </submittedName>
</protein>
<sequence>MNIPRPISFYNVEDDLPLLFHVIDVEQGLMILIVFPDQTTMIYDCNIMEGNKDRVIDYLKTNIPWRIDSESKEILQWIDIYVNSHRDRDHYRGLREIVSEFGGKKIGIKSIWDSGESGATTNDDDYQYYMDLRRRLVEKYGENAVVVPAPSLIPLRNFGGATVYCLCSSRDFLSEKMVMSYGEHFLLEEASTIKEAKIQHTNAIVLSISYGNRNLLLTSDSDYIAWRDKIVPQFSQFGRLKSDILIASHHGSRSFFTDPQLNEVIDSKKNPESTYIDSINFIDPAIVLISCGQKEQYGHPDEEAVKIYMENAVNNQVYTTNVLGTFVGFISRDNRWTVSRSCFTPHESTEKYSFQIGCNYDFGENKNIPGTSGGDFKIGSGLKFYIKTHDPILEPSNKVDISWEVSNGGINDDHEHQEIYYKGDHENTSKFYFDREVSYEGIHLLRCRIKNKEKNIDITRIFVVNGVKK</sequence>
<keyword evidence="1" id="KW-0378">Hydrolase</keyword>
<dbReference type="SUPFAM" id="SSF56281">
    <property type="entry name" value="Metallo-hydrolase/oxidoreductase"/>
    <property type="match status" value="1"/>
</dbReference>
<dbReference type="RefSeq" id="WP_152031665.1">
    <property type="nucleotide sequence ID" value="NZ_DF967972.1"/>
</dbReference>
<organism evidence="1">
    <name type="scientific">Longilinea arvoryzae</name>
    <dbReference type="NCBI Taxonomy" id="360412"/>
    <lineage>
        <taxon>Bacteria</taxon>
        <taxon>Bacillati</taxon>
        <taxon>Chloroflexota</taxon>
        <taxon>Anaerolineae</taxon>
        <taxon>Anaerolineales</taxon>
        <taxon>Anaerolineaceae</taxon>
        <taxon>Longilinea</taxon>
    </lineage>
</organism>